<feature type="transmembrane region" description="Helical" evidence="8">
    <location>
        <begin position="65"/>
        <end position="91"/>
    </location>
</feature>
<dbReference type="InterPro" id="IPR036259">
    <property type="entry name" value="MFS_trans_sf"/>
</dbReference>
<dbReference type="AlphaFoldDB" id="A0A7S4APX7"/>
<dbReference type="EMBL" id="HBIX01022554">
    <property type="protein sequence ID" value="CAE0722955.1"/>
    <property type="molecule type" value="Transcribed_RNA"/>
</dbReference>
<feature type="transmembrane region" description="Helical" evidence="8">
    <location>
        <begin position="103"/>
        <end position="122"/>
    </location>
</feature>
<feature type="transmembrane region" description="Helical" evidence="8">
    <location>
        <begin position="134"/>
        <end position="153"/>
    </location>
</feature>
<dbReference type="InterPro" id="IPR018456">
    <property type="entry name" value="PTR2_symporter_CS"/>
</dbReference>
<feature type="region of interest" description="Disordered" evidence="7">
    <location>
        <begin position="412"/>
        <end position="432"/>
    </location>
</feature>
<evidence type="ECO:0000313" key="9">
    <source>
        <dbReference type="EMBL" id="CAE0722955.1"/>
    </source>
</evidence>
<evidence type="ECO:0000256" key="2">
    <source>
        <dbReference type="ARBA" id="ARBA00005982"/>
    </source>
</evidence>
<evidence type="ECO:0000256" key="3">
    <source>
        <dbReference type="ARBA" id="ARBA00022692"/>
    </source>
</evidence>
<dbReference type="GO" id="GO:0016020">
    <property type="term" value="C:membrane"/>
    <property type="evidence" value="ECO:0007669"/>
    <property type="project" value="UniProtKB-SubCell"/>
</dbReference>
<feature type="transmembrane region" description="Helical" evidence="8">
    <location>
        <begin position="324"/>
        <end position="344"/>
    </location>
</feature>
<dbReference type="Gene3D" id="1.20.1250.20">
    <property type="entry name" value="MFS general substrate transporter like domains"/>
    <property type="match status" value="1"/>
</dbReference>
<dbReference type="Pfam" id="PF00854">
    <property type="entry name" value="PTR2"/>
    <property type="match status" value="1"/>
</dbReference>
<keyword evidence="6" id="KW-0813">Transport</keyword>
<sequence length="673" mass="74839">MTRKVNYCIIDNEKESPGLCYEHEEYKANDNNDNYQLNPSSQRWEGEKQQQQQQQQHQSILRSKVILSILVTETAERIAYFGFRAVLVLYFAEGLKFTESTSVSLFASVTGFAYLSPLIGALLADNQWGRYKTIWRFGVVYSIGLCLIALGAYQLDSPSSSVISCPSSTINATSSTSDNCDDTATNEPDVLVARSLSFIGLILVCLGTGGIKPCVSAFGADQVVLADNDSVARVSRTALTTSSSSSTTTTTTIYSHADNDYDDYTSPKTMSATNTELPISNDNRPLENKEDNVREFFNSFYFCINVGALLSFAIIPIIRANYGFSTAFFIPVVFMIGALGIFLSQRKAYKHRRRDPSQPSLFRTLYVCSTILIAKIFRKNRQCNSPTLDNSGIHTAVSTILSTPSCVEDEDLEVSEGSKKDQATEEGNNAGHQVRQDAEQVLHLMPLMLFFPVFCMLYDQQGSVWMLQVTRLNCHGLQPEQSGLLNPLEIMFFIPLFDQVIYPWLEAKGFNIQPLRRMEYGMFLTAIAFFASTLLEYSIQKGPPKSISLAWQIPQITILTVAEILLNVTGLEFAYSQAPDSMQALILAVFLFMASIGDGFGSVLFATVFRELSATVTMVTCAMCMLVNLALFSRVARRWKPFQANSQNHPHRETNADDTGVELNVLANNGFRS</sequence>
<evidence type="ECO:0000256" key="8">
    <source>
        <dbReference type="SAM" id="Phobius"/>
    </source>
</evidence>
<dbReference type="PANTHER" id="PTHR11654">
    <property type="entry name" value="OLIGOPEPTIDE TRANSPORTER-RELATED"/>
    <property type="match status" value="1"/>
</dbReference>
<dbReference type="SUPFAM" id="SSF103473">
    <property type="entry name" value="MFS general substrate transporter"/>
    <property type="match status" value="2"/>
</dbReference>
<accession>A0A7S4APX7</accession>
<keyword evidence="4 8" id="KW-1133">Transmembrane helix</keyword>
<evidence type="ECO:0000256" key="5">
    <source>
        <dbReference type="ARBA" id="ARBA00023136"/>
    </source>
</evidence>
<reference evidence="9" key="1">
    <citation type="submission" date="2021-01" db="EMBL/GenBank/DDBJ databases">
        <authorList>
            <person name="Corre E."/>
            <person name="Pelletier E."/>
            <person name="Niang G."/>
            <person name="Scheremetjew M."/>
            <person name="Finn R."/>
            <person name="Kale V."/>
            <person name="Holt S."/>
            <person name="Cochrane G."/>
            <person name="Meng A."/>
            <person name="Brown T."/>
            <person name="Cohen L."/>
        </authorList>
    </citation>
    <scope>NUCLEOTIDE SEQUENCE</scope>
    <source>
        <strain evidence="9">10249 10 AB</strain>
    </source>
</reference>
<feature type="transmembrane region" description="Helical" evidence="8">
    <location>
        <begin position="191"/>
        <end position="211"/>
    </location>
</feature>
<feature type="transmembrane region" description="Helical" evidence="8">
    <location>
        <begin position="299"/>
        <end position="318"/>
    </location>
</feature>
<proteinExistence type="inferred from homology"/>
<feature type="transmembrane region" description="Helical" evidence="8">
    <location>
        <begin position="585"/>
        <end position="606"/>
    </location>
</feature>
<comment type="similarity">
    <text evidence="2 6">Belongs to the major facilitator superfamily. Proton-dependent oligopeptide transporter (POT/PTR) (TC 2.A.17) family.</text>
</comment>
<gene>
    <name evidence="9" type="ORF">PAUS00366_LOCUS15711</name>
</gene>
<name>A0A7S4APX7_9STRA</name>
<keyword evidence="3 6" id="KW-0812">Transmembrane</keyword>
<keyword evidence="5 8" id="KW-0472">Membrane</keyword>
<evidence type="ECO:0000256" key="7">
    <source>
        <dbReference type="SAM" id="MobiDB-lite"/>
    </source>
</evidence>
<feature type="transmembrane region" description="Helical" evidence="8">
    <location>
        <begin position="551"/>
        <end position="573"/>
    </location>
</feature>
<organism evidence="9">
    <name type="scientific">Pseudo-nitzschia australis</name>
    <dbReference type="NCBI Taxonomy" id="44445"/>
    <lineage>
        <taxon>Eukaryota</taxon>
        <taxon>Sar</taxon>
        <taxon>Stramenopiles</taxon>
        <taxon>Ochrophyta</taxon>
        <taxon>Bacillariophyta</taxon>
        <taxon>Bacillariophyceae</taxon>
        <taxon>Bacillariophycidae</taxon>
        <taxon>Bacillariales</taxon>
        <taxon>Bacillariaceae</taxon>
        <taxon>Pseudo-nitzschia</taxon>
    </lineage>
</organism>
<dbReference type="InterPro" id="IPR000109">
    <property type="entry name" value="POT_fam"/>
</dbReference>
<dbReference type="PROSITE" id="PS01023">
    <property type="entry name" value="PTR2_2"/>
    <property type="match status" value="1"/>
</dbReference>
<dbReference type="GO" id="GO:0006857">
    <property type="term" value="P:oligopeptide transport"/>
    <property type="evidence" value="ECO:0007669"/>
    <property type="project" value="InterPro"/>
</dbReference>
<protein>
    <submittedName>
        <fullName evidence="9">Uncharacterized protein</fullName>
    </submittedName>
</protein>
<evidence type="ECO:0000256" key="4">
    <source>
        <dbReference type="ARBA" id="ARBA00022989"/>
    </source>
</evidence>
<feature type="transmembrane region" description="Helical" evidence="8">
    <location>
        <begin position="520"/>
        <end position="539"/>
    </location>
</feature>
<feature type="transmembrane region" description="Helical" evidence="8">
    <location>
        <begin position="612"/>
        <end position="632"/>
    </location>
</feature>
<evidence type="ECO:0000256" key="6">
    <source>
        <dbReference type="RuleBase" id="RU003755"/>
    </source>
</evidence>
<comment type="subcellular location">
    <subcellularLocation>
        <location evidence="1 6">Membrane</location>
        <topology evidence="1 6">Multi-pass membrane protein</topology>
    </subcellularLocation>
</comment>
<dbReference type="GO" id="GO:0022857">
    <property type="term" value="F:transmembrane transporter activity"/>
    <property type="evidence" value="ECO:0007669"/>
    <property type="project" value="InterPro"/>
</dbReference>
<evidence type="ECO:0000256" key="1">
    <source>
        <dbReference type="ARBA" id="ARBA00004141"/>
    </source>
</evidence>